<name>A0A0H3WNG7_9BURK</name>
<protein>
    <submittedName>
        <fullName evidence="2">Phage tail protein</fullName>
    </submittedName>
</protein>
<dbReference type="OrthoDB" id="5463544at2"/>
<dbReference type="Pfam" id="PF10618">
    <property type="entry name" value="Tail_tube"/>
    <property type="match status" value="1"/>
</dbReference>
<dbReference type="PATRIC" id="fig|656179.3.peg.584"/>
<dbReference type="AlphaFoldDB" id="A0A0H3WNG7"/>
<evidence type="ECO:0000313" key="3">
    <source>
        <dbReference type="Proteomes" id="UP000035651"/>
    </source>
</evidence>
<reference evidence="2" key="1">
    <citation type="submission" date="2016-06" db="EMBL/GenBank/DDBJ databases">
        <title>Complete Genome Sequence of Pandoraea faecigallinarum DSM-23572.</title>
        <authorList>
            <person name="Yong D."/>
            <person name="Ee R."/>
            <person name="Lim Y.-L."/>
            <person name="Yin W.-F."/>
            <person name="Chan K.-G."/>
        </authorList>
    </citation>
    <scope>NUCLEOTIDE SEQUENCE</scope>
    <source>
        <strain evidence="2">DSM 23572</strain>
    </source>
</reference>
<dbReference type="STRING" id="656179.AB870_02650"/>
<evidence type="ECO:0000256" key="1">
    <source>
        <dbReference type="SAM" id="MobiDB-lite"/>
    </source>
</evidence>
<feature type="region of interest" description="Disordered" evidence="1">
    <location>
        <begin position="38"/>
        <end position="57"/>
    </location>
</feature>
<dbReference type="EMBL" id="CP011807">
    <property type="protein sequence ID" value="AKM29262.1"/>
    <property type="molecule type" value="Genomic_DNA"/>
</dbReference>
<dbReference type="RefSeq" id="WP_010804693.1">
    <property type="nucleotide sequence ID" value="NZ_CP011807.3"/>
</dbReference>
<proteinExistence type="predicted"/>
<dbReference type="Proteomes" id="UP000035651">
    <property type="component" value="Chromosome"/>
</dbReference>
<dbReference type="KEGG" id="pfg:AB870_02650"/>
<sequence length="124" mass="13146">MAGNPNRLAGTASITVDGTNYLLVGDFEYNPSSVTRETLSGQDGVHGFSEKKRPGSISASLRDAGNLTVADLNAMDNVTVVAQLANGKTIIGRNMWTVEDQTVKSTDATIEVKWEGPQVSETTS</sequence>
<evidence type="ECO:0000313" key="2">
    <source>
        <dbReference type="EMBL" id="AKM29262.1"/>
    </source>
</evidence>
<accession>A0A0H3WNG7</accession>
<gene>
    <name evidence="2" type="ORF">AB870_02650</name>
</gene>
<dbReference type="InterPro" id="IPR019596">
    <property type="entry name" value="Phage_Mu_GpM_tail_tub"/>
</dbReference>
<organism evidence="2 3">
    <name type="scientific">Pandoraea faecigallinarum</name>
    <dbReference type="NCBI Taxonomy" id="656179"/>
    <lineage>
        <taxon>Bacteria</taxon>
        <taxon>Pseudomonadati</taxon>
        <taxon>Pseudomonadota</taxon>
        <taxon>Betaproteobacteria</taxon>
        <taxon>Burkholderiales</taxon>
        <taxon>Burkholderiaceae</taxon>
        <taxon>Pandoraea</taxon>
    </lineage>
</organism>
<keyword evidence="3" id="KW-1185">Reference proteome</keyword>